<dbReference type="InterPro" id="IPR036322">
    <property type="entry name" value="WD40_repeat_dom_sf"/>
</dbReference>
<feature type="repeat" description="WD" evidence="3">
    <location>
        <begin position="212"/>
        <end position="251"/>
    </location>
</feature>
<dbReference type="InterPro" id="IPR044715">
    <property type="entry name" value="WDR86-like"/>
</dbReference>
<dbReference type="PROSITE" id="PS50082">
    <property type="entry name" value="WD_REPEATS_2"/>
    <property type="match status" value="7"/>
</dbReference>
<dbReference type="SMART" id="SM00320">
    <property type="entry name" value="WD40"/>
    <property type="match status" value="7"/>
</dbReference>
<dbReference type="PROSITE" id="PS00678">
    <property type="entry name" value="WD_REPEATS_1"/>
    <property type="match status" value="6"/>
</dbReference>
<organism evidence="5 6">
    <name type="scientific">Piromyces finnis</name>
    <dbReference type="NCBI Taxonomy" id="1754191"/>
    <lineage>
        <taxon>Eukaryota</taxon>
        <taxon>Fungi</taxon>
        <taxon>Fungi incertae sedis</taxon>
        <taxon>Chytridiomycota</taxon>
        <taxon>Chytridiomycota incertae sedis</taxon>
        <taxon>Neocallimastigomycetes</taxon>
        <taxon>Neocallimastigales</taxon>
        <taxon>Neocallimastigaceae</taxon>
        <taxon>Piromyces</taxon>
    </lineage>
</organism>
<dbReference type="SMART" id="SM00256">
    <property type="entry name" value="FBOX"/>
    <property type="match status" value="1"/>
</dbReference>
<proteinExistence type="predicted"/>
<evidence type="ECO:0000313" key="6">
    <source>
        <dbReference type="Proteomes" id="UP000193719"/>
    </source>
</evidence>
<dbReference type="Pfam" id="PF00400">
    <property type="entry name" value="WD40"/>
    <property type="match status" value="7"/>
</dbReference>
<gene>
    <name evidence="5" type="ORF">BCR36DRAFT_322050</name>
</gene>
<sequence length="462" mass="52326">MFQKINDWLQRSSHNPSTGTVSSKNFNSSISSVSKTQNSSELEAPVISNIITSINDLSMNDTKSLINSAKDSAYETEIDVYGFINILPYELSINVLLQIDDIHTINKISQVSHKWNELANDNTVWHNLYEKRWGCLPDPIERRKIHNYKYLYKQRLRLNKNWVNLDITPKCISGHDDSVYCVQFDKNIIVSGSRDKSIKFWDIKTMECIKVLKYHKGSVLCLQYNDKIVVSGSSDSTLIVWDFKTGEVLKILSGKYGHVAPVLDVRFNDKVIVSCSKDCTIKIWDLESGNLIRTLNGHRAAVNAIHIYGDEVVSASGDCTIKLWNINTGECIREFIGHLRGLACVQYNGDIIASGSNDHTIKLWNAKTGQLIRTLSGDEGHKDLVRTLAFDNERIVSGSYDQTIKIWDIKTGKLLKDFKNAHGSWVFNVQMDASKIVSASQDRKIAIWDFTGDIHDVDTFLK</sequence>
<dbReference type="InterPro" id="IPR015943">
    <property type="entry name" value="WD40/YVTN_repeat-like_dom_sf"/>
</dbReference>
<dbReference type="Proteomes" id="UP000193719">
    <property type="component" value="Unassembled WGS sequence"/>
</dbReference>
<dbReference type="PRINTS" id="PR00320">
    <property type="entry name" value="GPROTEINBRPT"/>
</dbReference>
<keyword evidence="1 3" id="KW-0853">WD repeat</keyword>
<reference evidence="5 6" key="2">
    <citation type="submission" date="2016-08" db="EMBL/GenBank/DDBJ databases">
        <title>Pervasive Adenine N6-methylation of Active Genes in Fungi.</title>
        <authorList>
            <consortium name="DOE Joint Genome Institute"/>
            <person name="Mondo S.J."/>
            <person name="Dannebaum R.O."/>
            <person name="Kuo R.C."/>
            <person name="Labutti K."/>
            <person name="Haridas S."/>
            <person name="Kuo A."/>
            <person name="Salamov A."/>
            <person name="Ahrendt S.R."/>
            <person name="Lipzen A."/>
            <person name="Sullivan W."/>
            <person name="Andreopoulos W.B."/>
            <person name="Clum A."/>
            <person name="Lindquist E."/>
            <person name="Daum C."/>
            <person name="Ramamoorthy G.K."/>
            <person name="Gryganskyi A."/>
            <person name="Culley D."/>
            <person name="Magnuson J.K."/>
            <person name="James T.Y."/>
            <person name="O'Malley M.A."/>
            <person name="Stajich J.E."/>
            <person name="Spatafora J.W."/>
            <person name="Visel A."/>
            <person name="Grigoriev I.V."/>
        </authorList>
    </citation>
    <scope>NUCLEOTIDE SEQUENCE [LARGE SCALE GENOMIC DNA]</scope>
    <source>
        <strain evidence="6">finn</strain>
    </source>
</reference>
<dbReference type="STRING" id="1754191.A0A1Y1VH12"/>
<evidence type="ECO:0000256" key="3">
    <source>
        <dbReference type="PROSITE-ProRule" id="PRU00221"/>
    </source>
</evidence>
<evidence type="ECO:0000256" key="1">
    <source>
        <dbReference type="ARBA" id="ARBA00022574"/>
    </source>
</evidence>
<dbReference type="Gene3D" id="1.20.1280.50">
    <property type="match status" value="1"/>
</dbReference>
<dbReference type="PROSITE" id="PS50181">
    <property type="entry name" value="FBOX"/>
    <property type="match status" value="1"/>
</dbReference>
<dbReference type="Gene3D" id="2.130.10.10">
    <property type="entry name" value="YVTN repeat-like/Quinoprotein amine dehydrogenase"/>
    <property type="match status" value="2"/>
</dbReference>
<reference evidence="5 6" key="1">
    <citation type="submission" date="2016-08" db="EMBL/GenBank/DDBJ databases">
        <title>Genomes of anaerobic fungi encode conserved fungal cellulosomes for biomass hydrolysis.</title>
        <authorList>
            <consortium name="DOE Joint Genome Institute"/>
            <person name="Haitjema C.H."/>
            <person name="Gilmore S.P."/>
            <person name="Henske J.K."/>
            <person name="Solomon K.V."/>
            <person name="De Groot R."/>
            <person name="Kuo A."/>
            <person name="Mondo S.J."/>
            <person name="Salamov A.A."/>
            <person name="Labutti K."/>
            <person name="Zhao Z."/>
            <person name="Chiniquy J."/>
            <person name="Barry K."/>
            <person name="Brewer H.M."/>
            <person name="Purvine S.O."/>
            <person name="Wright A.T."/>
            <person name="Boxma B."/>
            <person name="Van Alen T."/>
            <person name="Hackstein J.H."/>
            <person name="Baker S.E."/>
            <person name="Grigoriev I.V."/>
            <person name="O'Malley M.A."/>
        </authorList>
    </citation>
    <scope>NUCLEOTIDE SEQUENCE [LARGE SCALE GENOMIC DNA]</scope>
    <source>
        <strain evidence="6">finn</strain>
    </source>
</reference>
<feature type="repeat" description="WD" evidence="3">
    <location>
        <begin position="335"/>
        <end position="374"/>
    </location>
</feature>
<dbReference type="Pfam" id="PF12937">
    <property type="entry name" value="F-box-like"/>
    <property type="match status" value="1"/>
</dbReference>
<protein>
    <submittedName>
        <fullName evidence="5">WD40 repeat-like protein</fullName>
    </submittedName>
</protein>
<dbReference type="InterPro" id="IPR001810">
    <property type="entry name" value="F-box_dom"/>
</dbReference>
<feature type="repeat" description="WD" evidence="3">
    <location>
        <begin position="295"/>
        <end position="334"/>
    </location>
</feature>
<dbReference type="EMBL" id="MCFH01000010">
    <property type="protein sequence ID" value="ORX54750.1"/>
    <property type="molecule type" value="Genomic_DNA"/>
</dbReference>
<feature type="repeat" description="WD" evidence="3">
    <location>
        <begin position="419"/>
        <end position="449"/>
    </location>
</feature>
<feature type="repeat" description="WD" evidence="3">
    <location>
        <begin position="255"/>
        <end position="294"/>
    </location>
</feature>
<keyword evidence="6" id="KW-1185">Reference proteome</keyword>
<name>A0A1Y1VH12_9FUNG</name>
<dbReference type="InterPro" id="IPR036047">
    <property type="entry name" value="F-box-like_dom_sf"/>
</dbReference>
<dbReference type="SUPFAM" id="SSF81383">
    <property type="entry name" value="F-box domain"/>
    <property type="match status" value="1"/>
</dbReference>
<keyword evidence="2" id="KW-0677">Repeat</keyword>
<dbReference type="InterPro" id="IPR001680">
    <property type="entry name" value="WD40_rpt"/>
</dbReference>
<dbReference type="AlphaFoldDB" id="A0A1Y1VH12"/>
<dbReference type="InterPro" id="IPR018391">
    <property type="entry name" value="PQQ_b-propeller_rpt"/>
</dbReference>
<dbReference type="OrthoDB" id="19711at2759"/>
<dbReference type="PANTHER" id="PTHR44489:SF11">
    <property type="entry name" value="WD REPEAT DOMAIN 86"/>
    <property type="match status" value="1"/>
</dbReference>
<dbReference type="CDD" id="cd00200">
    <property type="entry name" value="WD40"/>
    <property type="match status" value="1"/>
</dbReference>
<dbReference type="SUPFAM" id="SSF50978">
    <property type="entry name" value="WD40 repeat-like"/>
    <property type="match status" value="1"/>
</dbReference>
<dbReference type="SMART" id="SM00564">
    <property type="entry name" value="PQQ"/>
    <property type="match status" value="4"/>
</dbReference>
<feature type="domain" description="F-box" evidence="4">
    <location>
        <begin position="81"/>
        <end position="128"/>
    </location>
</feature>
<dbReference type="InterPro" id="IPR020472">
    <property type="entry name" value="WD40_PAC1"/>
</dbReference>
<dbReference type="InterPro" id="IPR019775">
    <property type="entry name" value="WD40_repeat_CS"/>
</dbReference>
<feature type="repeat" description="WD" evidence="3">
    <location>
        <begin position="172"/>
        <end position="211"/>
    </location>
</feature>
<accession>A0A1Y1VH12</accession>
<evidence type="ECO:0000313" key="5">
    <source>
        <dbReference type="EMBL" id="ORX54750.1"/>
    </source>
</evidence>
<evidence type="ECO:0000259" key="4">
    <source>
        <dbReference type="PROSITE" id="PS50181"/>
    </source>
</evidence>
<dbReference type="PROSITE" id="PS50294">
    <property type="entry name" value="WD_REPEATS_REGION"/>
    <property type="match status" value="6"/>
</dbReference>
<dbReference type="PANTHER" id="PTHR44489">
    <property type="match status" value="1"/>
</dbReference>
<evidence type="ECO:0000256" key="2">
    <source>
        <dbReference type="ARBA" id="ARBA00022737"/>
    </source>
</evidence>
<comment type="caution">
    <text evidence="5">The sequence shown here is derived from an EMBL/GenBank/DDBJ whole genome shotgun (WGS) entry which is preliminary data.</text>
</comment>
<feature type="repeat" description="WD" evidence="3">
    <location>
        <begin position="378"/>
        <end position="417"/>
    </location>
</feature>